<keyword evidence="11" id="KW-1185">Reference proteome</keyword>
<organism evidence="10 11">
    <name type="scientific">Lodderomyces beijingensis</name>
    <dbReference type="NCBI Taxonomy" id="1775926"/>
    <lineage>
        <taxon>Eukaryota</taxon>
        <taxon>Fungi</taxon>
        <taxon>Dikarya</taxon>
        <taxon>Ascomycota</taxon>
        <taxon>Saccharomycotina</taxon>
        <taxon>Pichiomycetes</taxon>
        <taxon>Debaryomycetaceae</taxon>
        <taxon>Candida/Lodderomyces clade</taxon>
        <taxon>Lodderomyces</taxon>
    </lineage>
</organism>
<keyword evidence="3" id="KW-0328">Glycosyltransferase</keyword>
<gene>
    <name evidence="10" type="ORF">LODBEIA_P41300</name>
</gene>
<keyword evidence="4" id="KW-0808">Transferase</keyword>
<keyword evidence="6" id="KW-0735">Signal-anchor</keyword>
<dbReference type="GeneID" id="92209326"/>
<comment type="similarity">
    <text evidence="2">Belongs to the BMT family.</text>
</comment>
<name>A0ABP0ZS36_9ASCO</name>
<evidence type="ECO:0000256" key="2">
    <source>
        <dbReference type="ARBA" id="ARBA00009486"/>
    </source>
</evidence>
<protein>
    <submittedName>
        <fullName evidence="10">Uncharacterized protein</fullName>
    </submittedName>
</protein>
<evidence type="ECO:0000256" key="8">
    <source>
        <dbReference type="ARBA" id="ARBA00023136"/>
    </source>
</evidence>
<keyword evidence="9" id="KW-0961">Cell wall biogenesis/degradation</keyword>
<evidence type="ECO:0000313" key="11">
    <source>
        <dbReference type="Proteomes" id="UP001497383"/>
    </source>
</evidence>
<dbReference type="EMBL" id="OZ022409">
    <property type="protein sequence ID" value="CAK9440030.1"/>
    <property type="molecule type" value="Genomic_DNA"/>
</dbReference>
<evidence type="ECO:0000256" key="4">
    <source>
        <dbReference type="ARBA" id="ARBA00022679"/>
    </source>
</evidence>
<proteinExistence type="inferred from homology"/>
<sequence>MIDILMPQLRNDAAFTHLLPFFAANLLPQIIKAQTARTHFFKFAGASVWLEAYGVHLMVSRVMFSRLGRKWESPISLLYAQIYDANWEEITNIELAVNTMGPAGERSWRNLKFPQFLPVPFYHNSLFLKQRWYGPEDPRMILVRNEMGQDEPLIVSNADHRNIKDFVERKGNIESGGRVVGGDLENED</sequence>
<keyword evidence="5" id="KW-0812">Transmembrane</keyword>
<evidence type="ECO:0000256" key="5">
    <source>
        <dbReference type="ARBA" id="ARBA00022692"/>
    </source>
</evidence>
<evidence type="ECO:0000256" key="3">
    <source>
        <dbReference type="ARBA" id="ARBA00022676"/>
    </source>
</evidence>
<evidence type="ECO:0000256" key="7">
    <source>
        <dbReference type="ARBA" id="ARBA00022989"/>
    </source>
</evidence>
<keyword evidence="8" id="KW-0472">Membrane</keyword>
<evidence type="ECO:0000256" key="9">
    <source>
        <dbReference type="ARBA" id="ARBA00023316"/>
    </source>
</evidence>
<evidence type="ECO:0000256" key="6">
    <source>
        <dbReference type="ARBA" id="ARBA00022968"/>
    </source>
</evidence>
<reference evidence="10 11" key="1">
    <citation type="submission" date="2024-03" db="EMBL/GenBank/DDBJ databases">
        <authorList>
            <person name="Brejova B."/>
        </authorList>
    </citation>
    <scope>NUCLEOTIDE SEQUENCE [LARGE SCALE GENOMIC DNA]</scope>
    <source>
        <strain evidence="10 11">CBS 14171</strain>
    </source>
</reference>
<keyword evidence="7" id="KW-1133">Transmembrane helix</keyword>
<dbReference type="Proteomes" id="UP001497383">
    <property type="component" value="Chromosome 5"/>
</dbReference>
<evidence type="ECO:0000256" key="1">
    <source>
        <dbReference type="ARBA" id="ARBA00004606"/>
    </source>
</evidence>
<dbReference type="RefSeq" id="XP_066831068.1">
    <property type="nucleotide sequence ID" value="XM_066974318.1"/>
</dbReference>
<dbReference type="InterPro" id="IPR021988">
    <property type="entry name" value="BMT1"/>
</dbReference>
<accession>A0ABP0ZS36</accession>
<comment type="subcellular location">
    <subcellularLocation>
        <location evidence="1">Membrane</location>
        <topology evidence="1">Single-pass type II membrane protein</topology>
    </subcellularLocation>
</comment>
<dbReference type="Pfam" id="PF12141">
    <property type="entry name" value="BMT"/>
    <property type="match status" value="1"/>
</dbReference>
<evidence type="ECO:0000313" key="10">
    <source>
        <dbReference type="EMBL" id="CAK9440030.1"/>
    </source>
</evidence>